<accession>A0A1Z5JG66</accession>
<evidence type="ECO:0000313" key="3">
    <source>
        <dbReference type="EMBL" id="GAX13003.1"/>
    </source>
</evidence>
<dbReference type="Gene3D" id="1.20.58.80">
    <property type="entry name" value="Phosphotransferase system, lactose/cellobiose-type IIA subunit"/>
    <property type="match status" value="1"/>
</dbReference>
<evidence type="ECO:0000313" key="4">
    <source>
        <dbReference type="Proteomes" id="UP000198406"/>
    </source>
</evidence>
<proteinExistence type="predicted"/>
<keyword evidence="1" id="KW-0175">Coiled coil</keyword>
<organism evidence="3 4">
    <name type="scientific">Fistulifera solaris</name>
    <name type="common">Oleaginous diatom</name>
    <dbReference type="NCBI Taxonomy" id="1519565"/>
    <lineage>
        <taxon>Eukaryota</taxon>
        <taxon>Sar</taxon>
        <taxon>Stramenopiles</taxon>
        <taxon>Ochrophyta</taxon>
        <taxon>Bacillariophyta</taxon>
        <taxon>Bacillariophyceae</taxon>
        <taxon>Bacillariophycidae</taxon>
        <taxon>Naviculales</taxon>
        <taxon>Naviculaceae</taxon>
        <taxon>Fistulifera</taxon>
    </lineage>
</organism>
<keyword evidence="4" id="KW-1185">Reference proteome</keyword>
<dbReference type="OrthoDB" id="195548at2759"/>
<dbReference type="InParanoid" id="A0A1Z5JG66"/>
<comment type="caution">
    <text evidence="3">The sequence shown here is derived from an EMBL/GenBank/DDBJ whole genome shotgun (WGS) entry which is preliminary data.</text>
</comment>
<feature type="compositionally biased region" description="Pro residues" evidence="2">
    <location>
        <begin position="240"/>
        <end position="251"/>
    </location>
</feature>
<evidence type="ECO:0000256" key="1">
    <source>
        <dbReference type="SAM" id="Coils"/>
    </source>
</evidence>
<protein>
    <submittedName>
        <fullName evidence="3">Uncharacterized protein</fullName>
    </submittedName>
</protein>
<dbReference type="Proteomes" id="UP000198406">
    <property type="component" value="Unassembled WGS sequence"/>
</dbReference>
<dbReference type="AlphaFoldDB" id="A0A1Z5JG66"/>
<evidence type="ECO:0000256" key="2">
    <source>
        <dbReference type="SAM" id="MobiDB-lite"/>
    </source>
</evidence>
<reference evidence="3 4" key="1">
    <citation type="journal article" date="2015" name="Plant Cell">
        <title>Oil accumulation by the oleaginous diatom Fistulifera solaris as revealed by the genome and transcriptome.</title>
        <authorList>
            <person name="Tanaka T."/>
            <person name="Maeda Y."/>
            <person name="Veluchamy A."/>
            <person name="Tanaka M."/>
            <person name="Abida H."/>
            <person name="Marechal E."/>
            <person name="Bowler C."/>
            <person name="Muto M."/>
            <person name="Sunaga Y."/>
            <person name="Tanaka M."/>
            <person name="Yoshino T."/>
            <person name="Taniguchi T."/>
            <person name="Fukuda Y."/>
            <person name="Nemoto M."/>
            <person name="Matsumoto M."/>
            <person name="Wong P.S."/>
            <person name="Aburatani S."/>
            <person name="Fujibuchi W."/>
        </authorList>
    </citation>
    <scope>NUCLEOTIDE SEQUENCE [LARGE SCALE GENOMIC DNA]</scope>
    <source>
        <strain evidence="3 4">JPCC DA0580</strain>
    </source>
</reference>
<feature type="compositionally biased region" description="Low complexity" evidence="2">
    <location>
        <begin position="225"/>
        <end position="239"/>
    </location>
</feature>
<dbReference type="EMBL" id="BDSP01000060">
    <property type="protein sequence ID" value="GAX13003.1"/>
    <property type="molecule type" value="Genomic_DNA"/>
</dbReference>
<gene>
    <name evidence="3" type="ORF">FisN_2Hh490</name>
</gene>
<name>A0A1Z5JG66_FISSO</name>
<sequence>MVTGSSRPSDARRKSLRDSLSVPQVSNFFQLDRYYEAADKVYQSFQMAYEFASQGDIHDWNPARDSCLDDAYVYGKRYCIFCMDQLPKHGYYGTAKFAPLQRRHTLQMQKVVEKIEKVAEIMDIYEEYKQKAAEERERREAIEQDRKHQEKLAAFQERIKQQQNTDTTKDQNTIAASALDKLRNLQRFKENGCQSSQRQSSGEASRGKPSTKYSMLSDDDDSNDGQDLPLPLLPGALPYVPMPPSAPPPPSYDQAFGATPSAPPQDGFVSASNVLGDDNQFGHGASAPLLSYHIPTDASSKPLIRSPQKKIPLQTLQAQYESEYKRYIREGKITVSTINTFQGRISASTNGCTVISALVVSHHLQSPSVIQDSVVVHVIDRQCGPLLKEIRSKLGLGGHALIIPSDVHDHLVDQNLLPQDKFLGAAGGNILNSEHLQEFLKLLAQARNKAGATLFFREHVISLVKYYDKNGNSSSYSYDLIDSMPTHNGKATRTRCNGLDALLVLVRWYASRKFSPSDCHHVDRNEWEDNLADVDPRVFQGFVWGDAPQ</sequence>
<feature type="compositionally biased region" description="Polar residues" evidence="2">
    <location>
        <begin position="192"/>
        <end position="203"/>
    </location>
</feature>
<feature type="region of interest" description="Disordered" evidence="2">
    <location>
        <begin position="190"/>
        <end position="275"/>
    </location>
</feature>
<feature type="coiled-coil region" evidence="1">
    <location>
        <begin position="118"/>
        <end position="165"/>
    </location>
</feature>